<name>A0A853JTA6_9FIRM</name>
<evidence type="ECO:0000313" key="2">
    <source>
        <dbReference type="Proteomes" id="UP000586254"/>
    </source>
</evidence>
<dbReference type="InterPro" id="IPR046687">
    <property type="entry name" value="DUF6557"/>
</dbReference>
<proteinExistence type="predicted"/>
<dbReference type="Pfam" id="PF20194">
    <property type="entry name" value="DUF6557"/>
    <property type="match status" value="1"/>
</dbReference>
<gene>
    <name evidence="1" type="ORF">H0N91_15895</name>
</gene>
<dbReference type="EMBL" id="JACCKS010000022">
    <property type="protein sequence ID" value="NZA39569.1"/>
    <property type="molecule type" value="Genomic_DNA"/>
</dbReference>
<organism evidence="1 2">
    <name type="scientific">Eubacterium callanderi</name>
    <dbReference type="NCBI Taxonomy" id="53442"/>
    <lineage>
        <taxon>Bacteria</taxon>
        <taxon>Bacillati</taxon>
        <taxon>Bacillota</taxon>
        <taxon>Clostridia</taxon>
        <taxon>Eubacteriales</taxon>
        <taxon>Eubacteriaceae</taxon>
        <taxon>Eubacterium</taxon>
    </lineage>
</organism>
<reference evidence="1 2" key="1">
    <citation type="submission" date="2020-07" db="EMBL/GenBank/DDBJ databases">
        <title>Organ Donor 1.</title>
        <authorList>
            <person name="Marsh A.J."/>
            <person name="Azcarate-Peril M.A."/>
        </authorList>
    </citation>
    <scope>NUCLEOTIDE SEQUENCE [LARGE SCALE GENOMIC DNA]</scope>
    <source>
        <strain evidence="1 2">AMC0717</strain>
    </source>
</reference>
<comment type="caution">
    <text evidence="1">The sequence shown here is derived from an EMBL/GenBank/DDBJ whole genome shotgun (WGS) entry which is preliminary data.</text>
</comment>
<protein>
    <submittedName>
        <fullName evidence="1">Uncharacterized protein</fullName>
    </submittedName>
</protein>
<accession>A0A853JTA6</accession>
<dbReference type="AlphaFoldDB" id="A0A853JTA6"/>
<sequence>MNFLTLLQETNKSEVYSCLFEMHRKPIEFVKKRYKKTIKELFSLNPVSNDEFLFVIINDTYELNDESLTVHIQKNGSTEAFIQVFSETKASECYSVLFVDWNEITGKIVPDVCINHYGKARYCSVILYEITWYGFKSKDMIKERKNIIKKQKTVPYEFIQDISRKAEKTLKRKYGEEWYKRWEALIDENWENNESAYQDEKNKVFSDFYHSKQYKKIKNSSIV</sequence>
<dbReference type="Proteomes" id="UP000586254">
    <property type="component" value="Unassembled WGS sequence"/>
</dbReference>
<dbReference type="RefSeq" id="WP_180493907.1">
    <property type="nucleotide sequence ID" value="NZ_JACCKS010000022.1"/>
</dbReference>
<evidence type="ECO:0000313" key="1">
    <source>
        <dbReference type="EMBL" id="NZA39569.1"/>
    </source>
</evidence>